<dbReference type="HOGENOM" id="CLU_779899_0_0_2"/>
<name>L0HCE0_METFS</name>
<dbReference type="KEGG" id="mfo:Metfor_1373"/>
<dbReference type="AlphaFoldDB" id="L0HCE0"/>
<evidence type="ECO:0008006" key="3">
    <source>
        <dbReference type="Google" id="ProtNLM"/>
    </source>
</evidence>
<proteinExistence type="predicted"/>
<sequence>MAKRAQNRGDRKSPISKAAHAPVTHADVDYLKRFFPAHKVDAAIKDRDLVLIDKTPLKMIKSPMPASAAAKPPLYRTSADIARYQRDYGISPERIQQMKDDGDLIEIDELLLNNMKSPIPGAAVKAPIPVNPTELAWFREHFGDQVTASALAKGKIKIVDEQPTLYRTRADLERVAAREIPGVTPDLLEAMVHDGQIVLIDKPSLKKMRSLIPEAAATYPLTRQNIANIKRDFPMYAQELDAMIAEGEVSIIDEQKTCVSYIREIHTCKQCNRSIPSDANYCPYCAEPVGSLQTKRKSTLPVKDPLYRTTAELEEYQRVYGISPETIQSMKDRGRLVEIDEQIGNANIKNTRKKK</sequence>
<evidence type="ECO:0000313" key="1">
    <source>
        <dbReference type="EMBL" id="AGB02412.1"/>
    </source>
</evidence>
<dbReference type="RefSeq" id="WP_015285375.1">
    <property type="nucleotide sequence ID" value="NC_019943.1"/>
</dbReference>
<dbReference type="OrthoDB" id="142231at2157"/>
<dbReference type="Proteomes" id="UP000010824">
    <property type="component" value="Chromosome"/>
</dbReference>
<reference evidence="2" key="1">
    <citation type="submission" date="2011-12" db="EMBL/GenBank/DDBJ databases">
        <title>Complete sequence of Methanoregula formicicum SMSP.</title>
        <authorList>
            <person name="Lucas S."/>
            <person name="Han J."/>
            <person name="Lapidus A."/>
            <person name="Cheng J.-F."/>
            <person name="Goodwin L."/>
            <person name="Pitluck S."/>
            <person name="Peters L."/>
            <person name="Ovchinnikova G."/>
            <person name="Teshima H."/>
            <person name="Detter J.C."/>
            <person name="Han C."/>
            <person name="Tapia R."/>
            <person name="Land M."/>
            <person name="Hauser L."/>
            <person name="Kyrpides N."/>
            <person name="Ivanova N."/>
            <person name="Pagani I."/>
            <person name="Imachi H."/>
            <person name="Tamaki H."/>
            <person name="Sekiguchi Y."/>
            <person name="Kamagata Y."/>
            <person name="Cadillo-Quiroz H."/>
            <person name="Zinder S."/>
            <person name="Liu W.-T."/>
            <person name="Woyke T."/>
        </authorList>
    </citation>
    <scope>NUCLEOTIDE SEQUENCE [LARGE SCALE GENOMIC DNA]</scope>
    <source>
        <strain evidence="2">DSM 22288 / NBRC 105244 / SMSP</strain>
    </source>
</reference>
<gene>
    <name evidence="1" type="ordered locus">Metfor_1373</name>
</gene>
<evidence type="ECO:0000313" key="2">
    <source>
        <dbReference type="Proteomes" id="UP000010824"/>
    </source>
</evidence>
<dbReference type="eggNOG" id="arCOG01917">
    <property type="taxonomic scope" value="Archaea"/>
</dbReference>
<reference evidence="1 2" key="2">
    <citation type="journal article" date="2014" name="Genome Announc.">
        <title>Complete Genome Sequence of Methanoregula formicica SMSPT, a Mesophilic Hydrogenotrophic Methanogen Isolated from a Methanogenic Upflow Anaerobic Sludge Blanket Reactor.</title>
        <authorList>
            <person name="Yamamoto K."/>
            <person name="Tamaki H."/>
            <person name="Cadillo-Quiroz H."/>
            <person name="Imachi H."/>
            <person name="Kyrpides N."/>
            <person name="Woyke T."/>
            <person name="Goodwin L."/>
            <person name="Zinder S.H."/>
            <person name="Kamagata Y."/>
            <person name="Liu W.T."/>
        </authorList>
    </citation>
    <scope>NUCLEOTIDE SEQUENCE [LARGE SCALE GENOMIC DNA]</scope>
    <source>
        <strain evidence="2">DSM 22288 / NBRC 105244 / SMSP</strain>
    </source>
</reference>
<dbReference type="EMBL" id="CP003167">
    <property type="protein sequence ID" value="AGB02412.1"/>
    <property type="molecule type" value="Genomic_DNA"/>
</dbReference>
<keyword evidence="2" id="KW-1185">Reference proteome</keyword>
<accession>L0HCE0</accession>
<protein>
    <recommendedName>
        <fullName evidence="3">Zinc-ribbon domain-containing protein</fullName>
    </recommendedName>
</protein>
<dbReference type="GeneID" id="14307762"/>
<organism evidence="1 2">
    <name type="scientific">Methanoregula formicica (strain DSM 22288 / NBRC 105244 / SMSP)</name>
    <dbReference type="NCBI Taxonomy" id="593750"/>
    <lineage>
        <taxon>Archaea</taxon>
        <taxon>Methanobacteriati</taxon>
        <taxon>Methanobacteriota</taxon>
        <taxon>Stenosarchaea group</taxon>
        <taxon>Methanomicrobia</taxon>
        <taxon>Methanomicrobiales</taxon>
        <taxon>Methanoregulaceae</taxon>
        <taxon>Methanoregula</taxon>
    </lineage>
</organism>
<dbReference type="InParanoid" id="L0HCE0"/>